<feature type="domain" description="Peptidase S1" evidence="4">
    <location>
        <begin position="23"/>
        <end position="312"/>
    </location>
</feature>
<feature type="signal peptide" evidence="3">
    <location>
        <begin position="1"/>
        <end position="17"/>
    </location>
</feature>
<dbReference type="InterPro" id="IPR001254">
    <property type="entry name" value="Trypsin_dom"/>
</dbReference>
<accession>A0ABN7B4B6</accession>
<evidence type="ECO:0000313" key="5">
    <source>
        <dbReference type="EMBL" id="BES99252.1"/>
    </source>
</evidence>
<protein>
    <submittedName>
        <fullName evidence="5">Protease</fullName>
    </submittedName>
</protein>
<dbReference type="Gene3D" id="2.40.10.10">
    <property type="entry name" value="Trypsin-like serine proteases"/>
    <property type="match status" value="2"/>
</dbReference>
<keyword evidence="3" id="KW-0732">Signal</keyword>
<reference evidence="5 6" key="1">
    <citation type="submission" date="2023-09" db="EMBL/GenBank/DDBJ databases">
        <title>Nesidiocoris tenuis whole genome shotgun sequence.</title>
        <authorList>
            <person name="Shibata T."/>
            <person name="Shimoda M."/>
            <person name="Kobayashi T."/>
            <person name="Uehara T."/>
        </authorList>
    </citation>
    <scope>NUCLEOTIDE SEQUENCE [LARGE SCALE GENOMIC DNA]</scope>
    <source>
        <strain evidence="5 6">Japan</strain>
    </source>
</reference>
<dbReference type="InterPro" id="IPR001314">
    <property type="entry name" value="Peptidase_S1A"/>
</dbReference>
<evidence type="ECO:0000256" key="3">
    <source>
        <dbReference type="SAM" id="SignalP"/>
    </source>
</evidence>
<gene>
    <name evidence="5" type="ORF">NTJ_12069</name>
</gene>
<organism evidence="5 6">
    <name type="scientific">Nesidiocoris tenuis</name>
    <dbReference type="NCBI Taxonomy" id="355587"/>
    <lineage>
        <taxon>Eukaryota</taxon>
        <taxon>Metazoa</taxon>
        <taxon>Ecdysozoa</taxon>
        <taxon>Arthropoda</taxon>
        <taxon>Hexapoda</taxon>
        <taxon>Insecta</taxon>
        <taxon>Pterygota</taxon>
        <taxon>Neoptera</taxon>
        <taxon>Paraneoptera</taxon>
        <taxon>Hemiptera</taxon>
        <taxon>Heteroptera</taxon>
        <taxon>Panheteroptera</taxon>
        <taxon>Cimicomorpha</taxon>
        <taxon>Miridae</taxon>
        <taxon>Dicyphina</taxon>
        <taxon>Nesidiocoris</taxon>
    </lineage>
</organism>
<dbReference type="InterPro" id="IPR051487">
    <property type="entry name" value="Ser/Thr_Proteases_Immune/Dev"/>
</dbReference>
<dbReference type="PRINTS" id="PR00722">
    <property type="entry name" value="CHYMOTRYPSIN"/>
</dbReference>
<evidence type="ECO:0000256" key="1">
    <source>
        <dbReference type="ARBA" id="ARBA00023157"/>
    </source>
</evidence>
<sequence>MLQSIFLITVCIFGIVALENRSFAGGKFQNPFKDNHSRHPRLAWGYSNRTNLTAAPFVVAVVLVEDGENSTRTYSLKCSGSIIHKEWVLTVTACLTDETNSTVGVIAGASDASGFYESSENGTVQFRKPRRFIFHPSTWTNEELQPIRAALIQVEQPFVFNTGIGRAVLRNEEWRKNKLTWEVSYFGMEICTVHGWGFLARLSETHQEPDLRNAKVLARYGRSACPCLGKIDERLFICAGGFGVPGGTCDGDVGGPLICRGSLAGVTVLRYKSDCSGFDEDPLSLPSCEDTRAVSSFIYICPVLKFINKHVPETTKASAICKSPGSVDISIELLILAIATTIARPIMSFD</sequence>
<dbReference type="PROSITE" id="PS50240">
    <property type="entry name" value="TRYPSIN_DOM"/>
    <property type="match status" value="1"/>
</dbReference>
<proteinExistence type="inferred from homology"/>
<dbReference type="SUPFAM" id="SSF50494">
    <property type="entry name" value="Trypsin-like serine proteases"/>
    <property type="match status" value="1"/>
</dbReference>
<name>A0ABN7B4B6_9HEMI</name>
<dbReference type="Pfam" id="PF00089">
    <property type="entry name" value="Trypsin"/>
    <property type="match status" value="1"/>
</dbReference>
<comment type="similarity">
    <text evidence="2">Belongs to the peptidase S1 family. CLIP subfamily.</text>
</comment>
<dbReference type="SMART" id="SM00020">
    <property type="entry name" value="Tryp_SPc"/>
    <property type="match status" value="1"/>
</dbReference>
<dbReference type="PANTHER" id="PTHR24256">
    <property type="entry name" value="TRYPTASE-RELATED"/>
    <property type="match status" value="1"/>
</dbReference>
<dbReference type="GO" id="GO:0008233">
    <property type="term" value="F:peptidase activity"/>
    <property type="evidence" value="ECO:0007669"/>
    <property type="project" value="UniProtKB-KW"/>
</dbReference>
<keyword evidence="5" id="KW-0645">Protease</keyword>
<evidence type="ECO:0000313" key="6">
    <source>
        <dbReference type="Proteomes" id="UP001307889"/>
    </source>
</evidence>
<keyword evidence="1" id="KW-1015">Disulfide bond</keyword>
<dbReference type="InterPro" id="IPR043504">
    <property type="entry name" value="Peptidase_S1_PA_chymotrypsin"/>
</dbReference>
<feature type="chain" id="PRO_5046728484" evidence="3">
    <location>
        <begin position="18"/>
        <end position="350"/>
    </location>
</feature>
<dbReference type="InterPro" id="IPR009003">
    <property type="entry name" value="Peptidase_S1_PA"/>
</dbReference>
<dbReference type="Proteomes" id="UP001307889">
    <property type="component" value="Chromosome 10"/>
</dbReference>
<dbReference type="EMBL" id="AP028918">
    <property type="protein sequence ID" value="BES99252.1"/>
    <property type="molecule type" value="Genomic_DNA"/>
</dbReference>
<dbReference type="GO" id="GO:0006508">
    <property type="term" value="P:proteolysis"/>
    <property type="evidence" value="ECO:0007669"/>
    <property type="project" value="UniProtKB-KW"/>
</dbReference>
<keyword evidence="6" id="KW-1185">Reference proteome</keyword>
<evidence type="ECO:0000259" key="4">
    <source>
        <dbReference type="PROSITE" id="PS50240"/>
    </source>
</evidence>
<evidence type="ECO:0000256" key="2">
    <source>
        <dbReference type="ARBA" id="ARBA00024195"/>
    </source>
</evidence>
<keyword evidence="5" id="KW-0378">Hydrolase</keyword>